<keyword evidence="1" id="KW-1133">Transmembrane helix</keyword>
<evidence type="ECO:0000313" key="2">
    <source>
        <dbReference type="EMBL" id="PQO25955.1"/>
    </source>
</evidence>
<feature type="transmembrane region" description="Helical" evidence="1">
    <location>
        <begin position="86"/>
        <end position="106"/>
    </location>
</feature>
<evidence type="ECO:0000313" key="3">
    <source>
        <dbReference type="Proteomes" id="UP000240009"/>
    </source>
</evidence>
<organism evidence="2 3">
    <name type="scientific">Blastopirellula marina</name>
    <dbReference type="NCBI Taxonomy" id="124"/>
    <lineage>
        <taxon>Bacteria</taxon>
        <taxon>Pseudomonadati</taxon>
        <taxon>Planctomycetota</taxon>
        <taxon>Planctomycetia</taxon>
        <taxon>Pirellulales</taxon>
        <taxon>Pirellulaceae</taxon>
        <taxon>Blastopirellula</taxon>
    </lineage>
</organism>
<proteinExistence type="predicted"/>
<accession>A0A2S8F1A4</accession>
<dbReference type="Proteomes" id="UP000240009">
    <property type="component" value="Unassembled WGS sequence"/>
</dbReference>
<name>A0A2S8F1A4_9BACT</name>
<keyword evidence="1" id="KW-0812">Transmembrane</keyword>
<feature type="transmembrane region" description="Helical" evidence="1">
    <location>
        <begin position="118"/>
        <end position="151"/>
    </location>
</feature>
<dbReference type="RefSeq" id="WP_105357522.1">
    <property type="nucleotide sequence ID" value="NZ_PUIA01000069.1"/>
</dbReference>
<dbReference type="AlphaFoldDB" id="A0A2S8F1A4"/>
<evidence type="ECO:0000256" key="1">
    <source>
        <dbReference type="SAM" id="Phobius"/>
    </source>
</evidence>
<dbReference type="EMBL" id="PUIA01000069">
    <property type="protein sequence ID" value="PQO25955.1"/>
    <property type="molecule type" value="Genomic_DNA"/>
</dbReference>
<gene>
    <name evidence="2" type="ORF">C5Y96_21110</name>
</gene>
<keyword evidence="1" id="KW-0472">Membrane</keyword>
<reference evidence="2 3" key="1">
    <citation type="submission" date="2018-02" db="EMBL/GenBank/DDBJ databases">
        <title>Comparative genomes isolates from brazilian mangrove.</title>
        <authorList>
            <person name="Araujo J.E."/>
            <person name="Taketani R.G."/>
            <person name="Silva M.C.P."/>
            <person name="Loureco M.V."/>
            <person name="Andreote F.D."/>
        </authorList>
    </citation>
    <scope>NUCLEOTIDE SEQUENCE [LARGE SCALE GENOMIC DNA]</scope>
    <source>
        <strain evidence="2 3">HEX-2 MGV</strain>
    </source>
</reference>
<sequence length="157" mass="16806">MTRSDLPHINCPECGAENNTFANVCWICRRPLYEGDELVEAEMVSPIGSPRQDRVGRIFGVWAFIFLALGAFVVGLGVYVDEPGILLPYLIIVTPLCIGIGVLILKGNQSDNPWLRGIAMCFSALIVSAGAMVLLGIASIIALIAFCFMVLAASGGF</sequence>
<comment type="caution">
    <text evidence="2">The sequence shown here is derived from an EMBL/GenBank/DDBJ whole genome shotgun (WGS) entry which is preliminary data.</text>
</comment>
<protein>
    <submittedName>
        <fullName evidence="2">Uncharacterized protein</fullName>
    </submittedName>
</protein>
<feature type="transmembrane region" description="Helical" evidence="1">
    <location>
        <begin position="59"/>
        <end position="80"/>
    </location>
</feature>
<dbReference type="OrthoDB" id="285859at2"/>